<feature type="domain" description="Terpene synthase metal-binding" evidence="5">
    <location>
        <begin position="219"/>
        <end position="288"/>
    </location>
</feature>
<dbReference type="GO" id="GO:0016114">
    <property type="term" value="P:terpenoid biosynthetic process"/>
    <property type="evidence" value="ECO:0007669"/>
    <property type="project" value="InterPro"/>
</dbReference>
<dbReference type="PANTHER" id="PTHR31225:SF9">
    <property type="entry name" value="TERPENE SYNTHASE 10"/>
    <property type="match status" value="1"/>
</dbReference>
<dbReference type="Pfam" id="PF01397">
    <property type="entry name" value="Terpene_synth"/>
    <property type="match status" value="1"/>
</dbReference>
<dbReference type="InterPro" id="IPR005630">
    <property type="entry name" value="Terpene_synthase_metal-bd"/>
</dbReference>
<reference evidence="6 7" key="1">
    <citation type="journal article" date="2017" name="Front. Genet.">
        <title>Draft sequencing of the heterozygous diploid genome of Satsuma (Citrus unshiu Marc.) using a hybrid assembly approach.</title>
        <authorList>
            <person name="Shimizu T."/>
            <person name="Tanizawa Y."/>
            <person name="Mochizuki T."/>
            <person name="Nagasaki H."/>
            <person name="Yoshioka T."/>
            <person name="Toyoda A."/>
            <person name="Fujiyama A."/>
            <person name="Kaminuma E."/>
            <person name="Nakamura Y."/>
        </authorList>
    </citation>
    <scope>NUCLEOTIDE SEQUENCE [LARGE SCALE GENOMIC DNA]</scope>
    <source>
        <strain evidence="7">cv. Miyagawa wase</strain>
    </source>
</reference>
<proteinExistence type="predicted"/>
<evidence type="ECO:0000313" key="6">
    <source>
        <dbReference type="EMBL" id="GAY63441.1"/>
    </source>
</evidence>
<dbReference type="PANTHER" id="PTHR31225">
    <property type="entry name" value="OS04G0344100 PROTEIN-RELATED"/>
    <property type="match status" value="1"/>
</dbReference>
<dbReference type="EMBL" id="BDQV01000353">
    <property type="protein sequence ID" value="GAY63441.1"/>
    <property type="molecule type" value="Genomic_DNA"/>
</dbReference>
<dbReference type="InterPro" id="IPR036965">
    <property type="entry name" value="Terpene_synth_N_sf"/>
</dbReference>
<dbReference type="Gene3D" id="1.50.10.130">
    <property type="entry name" value="Terpene synthase, N-terminal domain"/>
    <property type="match status" value="1"/>
</dbReference>
<evidence type="ECO:0000313" key="7">
    <source>
        <dbReference type="Proteomes" id="UP000236630"/>
    </source>
</evidence>
<accession>A0A2H5QFP4</accession>
<keyword evidence="7" id="KW-1185">Reference proteome</keyword>
<dbReference type="InterPro" id="IPR050148">
    <property type="entry name" value="Terpene_synthase-like"/>
</dbReference>
<dbReference type="GO" id="GO:0010333">
    <property type="term" value="F:terpene synthase activity"/>
    <property type="evidence" value="ECO:0007669"/>
    <property type="project" value="InterPro"/>
</dbReference>
<name>A0A2H5QFP4_CITUN</name>
<dbReference type="STRING" id="55188.A0A2H5QFP4"/>
<comment type="caution">
    <text evidence="6">The sequence shown here is derived from an EMBL/GenBank/DDBJ whole genome shotgun (WGS) entry which is preliminary data.</text>
</comment>
<dbReference type="SUPFAM" id="SSF48576">
    <property type="entry name" value="Terpenoid synthases"/>
    <property type="match status" value="1"/>
</dbReference>
<dbReference type="AlphaFoldDB" id="A0A2H5QFP4"/>
<feature type="domain" description="Terpene synthase N-terminal" evidence="4">
    <location>
        <begin position="13"/>
        <end position="162"/>
    </location>
</feature>
<evidence type="ECO:0008006" key="8">
    <source>
        <dbReference type="Google" id="ProtNLM"/>
    </source>
</evidence>
<comment type="cofactor">
    <cofactor evidence="1">
        <name>Mg(2+)</name>
        <dbReference type="ChEBI" id="CHEBI:18420"/>
    </cofactor>
</comment>
<dbReference type="Proteomes" id="UP000236630">
    <property type="component" value="Unassembled WGS sequence"/>
</dbReference>
<keyword evidence="3" id="KW-0460">Magnesium</keyword>
<organism evidence="6 7">
    <name type="scientific">Citrus unshiu</name>
    <name type="common">Satsuma mandarin</name>
    <name type="synonym">Citrus nobilis var. unshiu</name>
    <dbReference type="NCBI Taxonomy" id="55188"/>
    <lineage>
        <taxon>Eukaryota</taxon>
        <taxon>Viridiplantae</taxon>
        <taxon>Streptophyta</taxon>
        <taxon>Embryophyta</taxon>
        <taxon>Tracheophyta</taxon>
        <taxon>Spermatophyta</taxon>
        <taxon>Magnoliopsida</taxon>
        <taxon>eudicotyledons</taxon>
        <taxon>Gunneridae</taxon>
        <taxon>Pentapetalae</taxon>
        <taxon>rosids</taxon>
        <taxon>malvids</taxon>
        <taxon>Sapindales</taxon>
        <taxon>Rutaceae</taxon>
        <taxon>Aurantioideae</taxon>
        <taxon>Citrus</taxon>
    </lineage>
</organism>
<evidence type="ECO:0000259" key="5">
    <source>
        <dbReference type="Pfam" id="PF03936"/>
    </source>
</evidence>
<dbReference type="Gene3D" id="1.10.600.10">
    <property type="entry name" value="Farnesyl Diphosphate Synthase"/>
    <property type="match status" value="1"/>
</dbReference>
<gene>
    <name evidence="6" type="ORF">CUMW_225620</name>
</gene>
<keyword evidence="2" id="KW-0479">Metal-binding</keyword>
<sequence>MLQQDDHKVVVDFDPLHLLELIDTLQRLGLSYHFEDENKRTLVRTYNKNTNNHNNYKQKQESLYAVALKFRLLRHHGYDIPTKETFSCFKDEKRSFKLSCLGDDCKGILALSEAAYLLVEGESNIFLDAINSTTTYLKEYVVKHNNNENNDGYLCTLVTHALELPLHWRMQRLETRWFTDVCKSRPNTKSFLLELAKLDFNIMQATRQEDLKYVSKWWKKTRLVEKLTFARDRLMENFFWTMGVIFELEFGYCRYMSTRVNALITTIDDVYDVYGTLDELELFTDAVEGYFYLL</sequence>
<evidence type="ECO:0000259" key="4">
    <source>
        <dbReference type="Pfam" id="PF01397"/>
    </source>
</evidence>
<protein>
    <recommendedName>
        <fullName evidence="8">Terpene synthase N-terminal domain-containing protein</fullName>
    </recommendedName>
</protein>
<evidence type="ECO:0000256" key="2">
    <source>
        <dbReference type="ARBA" id="ARBA00022723"/>
    </source>
</evidence>
<evidence type="ECO:0000256" key="3">
    <source>
        <dbReference type="ARBA" id="ARBA00022842"/>
    </source>
</evidence>
<dbReference type="InterPro" id="IPR001906">
    <property type="entry name" value="Terpene_synth_N"/>
</dbReference>
<dbReference type="GO" id="GO:0000287">
    <property type="term" value="F:magnesium ion binding"/>
    <property type="evidence" value="ECO:0007669"/>
    <property type="project" value="InterPro"/>
</dbReference>
<evidence type="ECO:0000256" key="1">
    <source>
        <dbReference type="ARBA" id="ARBA00001946"/>
    </source>
</evidence>
<dbReference type="InterPro" id="IPR008949">
    <property type="entry name" value="Isoprenoid_synthase_dom_sf"/>
</dbReference>
<dbReference type="InterPro" id="IPR008930">
    <property type="entry name" value="Terpenoid_cyclase/PrenylTrfase"/>
</dbReference>
<dbReference type="Pfam" id="PF03936">
    <property type="entry name" value="Terpene_synth_C"/>
    <property type="match status" value="1"/>
</dbReference>
<dbReference type="SUPFAM" id="SSF48239">
    <property type="entry name" value="Terpenoid cyclases/Protein prenyltransferases"/>
    <property type="match status" value="1"/>
</dbReference>